<evidence type="ECO:0000313" key="20">
    <source>
        <dbReference type="EMBL" id="MBB5193460.1"/>
    </source>
</evidence>
<evidence type="ECO:0000256" key="1">
    <source>
        <dbReference type="ARBA" id="ARBA00001946"/>
    </source>
</evidence>
<dbReference type="EMBL" id="JACHHN010000011">
    <property type="protein sequence ID" value="MBB5193460.1"/>
    <property type="molecule type" value="Genomic_DNA"/>
</dbReference>
<keyword evidence="10 19" id="KW-0812">Transmembrane</keyword>
<dbReference type="NCBIfam" id="NF001277">
    <property type="entry name" value="PRK00235.1-3"/>
    <property type="match status" value="1"/>
</dbReference>
<dbReference type="GO" id="GO:0008818">
    <property type="term" value="F:cobalamin 5'-phosphate synthase activity"/>
    <property type="evidence" value="ECO:0007669"/>
    <property type="project" value="UniProtKB-UniRule"/>
</dbReference>
<sequence>MNAANNPLRHFFCALGYFTRIPIPAWVGYLPDDLDRAARYFPLVGVLIGLIGAGVFWLAHWVLPLRVALALSMASTIWLTGAFHEDGLADAVDGFGGGYTRERMLEIMHDSRIGSFGAIALIVGLLLKLETLAALPVMQIALALVAAHGFSRLVAVSLLGTLDYVRAAGKARPVAMRLNGSGLLLAVLFGGLPLLLLPPLWIGAAVLAGLVVRFAVARYLTRTLGGYTGDTLGMTQQLAELACYLVWCACALR</sequence>
<dbReference type="Proteomes" id="UP000543030">
    <property type="component" value="Unassembled WGS sequence"/>
</dbReference>
<dbReference type="GO" id="GO:0009236">
    <property type="term" value="P:cobalamin biosynthetic process"/>
    <property type="evidence" value="ECO:0007669"/>
    <property type="project" value="UniProtKB-UniRule"/>
</dbReference>
<dbReference type="UniPathway" id="UPA00148">
    <property type="reaction ID" value="UER00238"/>
</dbReference>
<evidence type="ECO:0000256" key="12">
    <source>
        <dbReference type="ARBA" id="ARBA00022989"/>
    </source>
</evidence>
<evidence type="ECO:0000256" key="7">
    <source>
        <dbReference type="ARBA" id="ARBA00022475"/>
    </source>
</evidence>
<keyword evidence="11 19" id="KW-0460">Magnesium</keyword>
<protein>
    <recommendedName>
        <fullName evidence="6 19">Adenosylcobinamide-GDP ribazoletransferase</fullName>
        <ecNumber evidence="5 19">2.7.8.26</ecNumber>
    </recommendedName>
    <alternativeName>
        <fullName evidence="16 19">Cobalamin synthase</fullName>
    </alternativeName>
    <alternativeName>
        <fullName evidence="15 19">Cobalamin-5'-phosphate synthase</fullName>
    </alternativeName>
</protein>
<dbReference type="EC" id="2.7.8.26" evidence="5 19"/>
<keyword evidence="13 19" id="KW-0472">Membrane</keyword>
<evidence type="ECO:0000256" key="17">
    <source>
        <dbReference type="ARBA" id="ARBA00048623"/>
    </source>
</evidence>
<proteinExistence type="inferred from homology"/>
<evidence type="ECO:0000256" key="5">
    <source>
        <dbReference type="ARBA" id="ARBA00013200"/>
    </source>
</evidence>
<feature type="transmembrane region" description="Helical" evidence="19">
    <location>
        <begin position="140"/>
        <end position="162"/>
    </location>
</feature>
<feature type="transmembrane region" description="Helical" evidence="19">
    <location>
        <begin position="40"/>
        <end position="63"/>
    </location>
</feature>
<dbReference type="PANTHER" id="PTHR34148:SF1">
    <property type="entry name" value="ADENOSYLCOBINAMIDE-GDP RIBAZOLETRANSFERASE"/>
    <property type="match status" value="1"/>
</dbReference>
<reference evidence="20 21" key="1">
    <citation type="submission" date="2020-08" db="EMBL/GenBank/DDBJ databases">
        <title>Genomic Encyclopedia of Type Strains, Phase IV (KMG-IV): sequencing the most valuable type-strain genomes for metagenomic binning, comparative biology and taxonomic classification.</title>
        <authorList>
            <person name="Goeker M."/>
        </authorList>
    </citation>
    <scope>NUCLEOTIDE SEQUENCE [LARGE SCALE GENOMIC DNA]</scope>
    <source>
        <strain evidence="20 21">DSM 18233</strain>
    </source>
</reference>
<organism evidence="20 21">
    <name type="scientific">Silvimonas terrae</name>
    <dbReference type="NCBI Taxonomy" id="300266"/>
    <lineage>
        <taxon>Bacteria</taxon>
        <taxon>Pseudomonadati</taxon>
        <taxon>Pseudomonadota</taxon>
        <taxon>Betaproteobacteria</taxon>
        <taxon>Neisseriales</taxon>
        <taxon>Chitinibacteraceae</taxon>
        <taxon>Silvimonas</taxon>
    </lineage>
</organism>
<comment type="cofactor">
    <cofactor evidence="1 19">
        <name>Mg(2+)</name>
        <dbReference type="ChEBI" id="CHEBI:18420"/>
    </cofactor>
</comment>
<dbReference type="GO" id="GO:0051073">
    <property type="term" value="F:adenosylcobinamide-GDP ribazoletransferase activity"/>
    <property type="evidence" value="ECO:0007669"/>
    <property type="project" value="UniProtKB-UniRule"/>
</dbReference>
<evidence type="ECO:0000256" key="11">
    <source>
        <dbReference type="ARBA" id="ARBA00022842"/>
    </source>
</evidence>
<keyword evidence="21" id="KW-1185">Reference proteome</keyword>
<keyword evidence="9 19" id="KW-0808">Transferase</keyword>
<evidence type="ECO:0000313" key="21">
    <source>
        <dbReference type="Proteomes" id="UP000543030"/>
    </source>
</evidence>
<comment type="caution">
    <text evidence="20">The sequence shown here is derived from an EMBL/GenBank/DDBJ whole genome shotgun (WGS) entry which is preliminary data.</text>
</comment>
<evidence type="ECO:0000256" key="6">
    <source>
        <dbReference type="ARBA" id="ARBA00015850"/>
    </source>
</evidence>
<evidence type="ECO:0000256" key="14">
    <source>
        <dbReference type="ARBA" id="ARBA00025228"/>
    </source>
</evidence>
<evidence type="ECO:0000256" key="13">
    <source>
        <dbReference type="ARBA" id="ARBA00023136"/>
    </source>
</evidence>
<evidence type="ECO:0000256" key="8">
    <source>
        <dbReference type="ARBA" id="ARBA00022573"/>
    </source>
</evidence>
<comment type="catalytic activity">
    <reaction evidence="17 19">
        <text>alpha-ribazole + adenosylcob(III)inamide-GDP = adenosylcob(III)alamin + GMP + H(+)</text>
        <dbReference type="Rhea" id="RHEA:16049"/>
        <dbReference type="ChEBI" id="CHEBI:10329"/>
        <dbReference type="ChEBI" id="CHEBI:15378"/>
        <dbReference type="ChEBI" id="CHEBI:18408"/>
        <dbReference type="ChEBI" id="CHEBI:58115"/>
        <dbReference type="ChEBI" id="CHEBI:60487"/>
        <dbReference type="EC" id="2.7.8.26"/>
    </reaction>
</comment>
<dbReference type="GO" id="GO:0005886">
    <property type="term" value="C:plasma membrane"/>
    <property type="evidence" value="ECO:0007669"/>
    <property type="project" value="UniProtKB-SubCell"/>
</dbReference>
<evidence type="ECO:0000256" key="4">
    <source>
        <dbReference type="ARBA" id="ARBA00010561"/>
    </source>
</evidence>
<dbReference type="InterPro" id="IPR003805">
    <property type="entry name" value="CobS"/>
</dbReference>
<comment type="subcellular location">
    <subcellularLocation>
        <location evidence="2 19">Cell membrane</location>
        <topology evidence="2 19">Multi-pass membrane protein</topology>
    </subcellularLocation>
</comment>
<evidence type="ECO:0000256" key="19">
    <source>
        <dbReference type="HAMAP-Rule" id="MF_00719"/>
    </source>
</evidence>
<evidence type="ECO:0000256" key="16">
    <source>
        <dbReference type="ARBA" id="ARBA00032853"/>
    </source>
</evidence>
<dbReference type="AlphaFoldDB" id="A0A840RLS9"/>
<keyword evidence="8 19" id="KW-0169">Cobalamin biosynthesis</keyword>
<comment type="pathway">
    <text evidence="3 19">Cofactor biosynthesis; adenosylcobalamin biosynthesis; adenosylcobalamin from cob(II)yrinate a,c-diamide: step 7/7.</text>
</comment>
<gene>
    <name evidence="19" type="primary">cobS</name>
    <name evidence="20" type="ORF">HNQ50_004217</name>
</gene>
<evidence type="ECO:0000256" key="10">
    <source>
        <dbReference type="ARBA" id="ARBA00022692"/>
    </source>
</evidence>
<dbReference type="Pfam" id="PF02654">
    <property type="entry name" value="CobS"/>
    <property type="match status" value="1"/>
</dbReference>
<dbReference type="NCBIfam" id="TIGR00317">
    <property type="entry name" value="cobS"/>
    <property type="match status" value="1"/>
</dbReference>
<accession>A0A840RLS9</accession>
<evidence type="ECO:0000256" key="2">
    <source>
        <dbReference type="ARBA" id="ARBA00004651"/>
    </source>
</evidence>
<comment type="function">
    <text evidence="14 19">Joins adenosylcobinamide-GDP and alpha-ribazole to generate adenosylcobalamin (Ado-cobalamin). Also synthesizes adenosylcobalamin 5'-phosphate from adenosylcobinamide-GDP and alpha-ribazole 5'-phosphate.</text>
</comment>
<evidence type="ECO:0000256" key="9">
    <source>
        <dbReference type="ARBA" id="ARBA00022679"/>
    </source>
</evidence>
<evidence type="ECO:0000256" key="3">
    <source>
        <dbReference type="ARBA" id="ARBA00004663"/>
    </source>
</evidence>
<feature type="transmembrane region" description="Helical" evidence="19">
    <location>
        <begin position="200"/>
        <end position="220"/>
    </location>
</feature>
<evidence type="ECO:0000256" key="18">
    <source>
        <dbReference type="ARBA" id="ARBA00049504"/>
    </source>
</evidence>
<keyword evidence="7 19" id="KW-1003">Cell membrane</keyword>
<dbReference type="PANTHER" id="PTHR34148">
    <property type="entry name" value="ADENOSYLCOBINAMIDE-GDP RIBAZOLETRANSFERASE"/>
    <property type="match status" value="1"/>
</dbReference>
<name>A0A840RLS9_9NEIS</name>
<evidence type="ECO:0000256" key="15">
    <source>
        <dbReference type="ARBA" id="ARBA00032605"/>
    </source>
</evidence>
<dbReference type="HAMAP" id="MF_00719">
    <property type="entry name" value="CobS"/>
    <property type="match status" value="1"/>
</dbReference>
<feature type="transmembrane region" description="Helical" evidence="19">
    <location>
        <begin position="113"/>
        <end position="134"/>
    </location>
</feature>
<comment type="catalytic activity">
    <reaction evidence="18 19">
        <text>alpha-ribazole 5'-phosphate + adenosylcob(III)inamide-GDP = adenosylcob(III)alamin 5'-phosphate + GMP + H(+)</text>
        <dbReference type="Rhea" id="RHEA:23560"/>
        <dbReference type="ChEBI" id="CHEBI:15378"/>
        <dbReference type="ChEBI" id="CHEBI:57918"/>
        <dbReference type="ChEBI" id="CHEBI:58115"/>
        <dbReference type="ChEBI" id="CHEBI:60487"/>
        <dbReference type="ChEBI" id="CHEBI:60493"/>
        <dbReference type="EC" id="2.7.8.26"/>
    </reaction>
</comment>
<comment type="similarity">
    <text evidence="4 19">Belongs to the CobS family.</text>
</comment>
<keyword evidence="12 19" id="KW-1133">Transmembrane helix</keyword>
<dbReference type="RefSeq" id="WP_184103099.1">
    <property type="nucleotide sequence ID" value="NZ_JACHHN010000011.1"/>
</dbReference>
<feature type="transmembrane region" description="Helical" evidence="19">
    <location>
        <begin position="174"/>
        <end position="194"/>
    </location>
</feature>